<evidence type="ECO:0000313" key="2">
    <source>
        <dbReference type="EMBL" id="KAG9458139.1"/>
    </source>
</evidence>
<dbReference type="EMBL" id="JAINDJ010000002">
    <property type="protein sequence ID" value="KAG9458139.1"/>
    <property type="molecule type" value="Genomic_DNA"/>
</dbReference>
<evidence type="ECO:0008006" key="4">
    <source>
        <dbReference type="Google" id="ProtNLM"/>
    </source>
</evidence>
<keyword evidence="3" id="KW-1185">Reference proteome</keyword>
<comment type="caution">
    <text evidence="2">The sequence shown here is derived from an EMBL/GenBank/DDBJ whole genome shotgun (WGS) entry which is preliminary data.</text>
</comment>
<proteinExistence type="predicted"/>
<dbReference type="AlphaFoldDB" id="A0AAV7FC47"/>
<organism evidence="2 3">
    <name type="scientific">Aristolochia fimbriata</name>
    <name type="common">White veined hardy Dutchman's pipe vine</name>
    <dbReference type="NCBI Taxonomy" id="158543"/>
    <lineage>
        <taxon>Eukaryota</taxon>
        <taxon>Viridiplantae</taxon>
        <taxon>Streptophyta</taxon>
        <taxon>Embryophyta</taxon>
        <taxon>Tracheophyta</taxon>
        <taxon>Spermatophyta</taxon>
        <taxon>Magnoliopsida</taxon>
        <taxon>Magnoliidae</taxon>
        <taxon>Piperales</taxon>
        <taxon>Aristolochiaceae</taxon>
        <taxon>Aristolochia</taxon>
    </lineage>
</organism>
<feature type="compositionally biased region" description="Basic and acidic residues" evidence="1">
    <location>
        <begin position="36"/>
        <end position="64"/>
    </location>
</feature>
<sequence>MDEKLNGMMEDMEEMRAHICVLNRALVNGGSSVGTESKKVKAREPKPFIGVRDPKLTEFERKNGDVALKTNKSGAKDQKPYEKKKFEKGKTSTREEKGPKNGEKKKNGQENGKSKKLRCFICGEEHNTRDCPKKKLLNSIKEEGETNYGDEEQRMG</sequence>
<accession>A0AAV7FC47</accession>
<feature type="region of interest" description="Disordered" evidence="1">
    <location>
        <begin position="27"/>
        <end position="156"/>
    </location>
</feature>
<protein>
    <recommendedName>
        <fullName evidence="4">CCHC-type domain-containing protein</fullName>
    </recommendedName>
</protein>
<evidence type="ECO:0000256" key="1">
    <source>
        <dbReference type="SAM" id="MobiDB-lite"/>
    </source>
</evidence>
<reference evidence="2 3" key="1">
    <citation type="submission" date="2021-07" db="EMBL/GenBank/DDBJ databases">
        <title>The Aristolochia fimbriata genome: insights into angiosperm evolution, floral development and chemical biosynthesis.</title>
        <authorList>
            <person name="Jiao Y."/>
        </authorList>
    </citation>
    <scope>NUCLEOTIDE SEQUENCE [LARGE SCALE GENOMIC DNA]</scope>
    <source>
        <strain evidence="2">IBCAS-2021</strain>
        <tissue evidence="2">Leaf</tissue>
    </source>
</reference>
<gene>
    <name evidence="2" type="ORF">H6P81_002647</name>
</gene>
<feature type="compositionally biased region" description="Basic and acidic residues" evidence="1">
    <location>
        <begin position="123"/>
        <end position="133"/>
    </location>
</feature>
<dbReference type="Proteomes" id="UP000825729">
    <property type="component" value="Unassembled WGS sequence"/>
</dbReference>
<evidence type="ECO:0000313" key="3">
    <source>
        <dbReference type="Proteomes" id="UP000825729"/>
    </source>
</evidence>
<feature type="compositionally biased region" description="Basic and acidic residues" evidence="1">
    <location>
        <begin position="74"/>
        <end position="108"/>
    </location>
</feature>
<name>A0AAV7FC47_ARIFI</name>